<keyword evidence="2" id="KW-1185">Reference proteome</keyword>
<sequence length="90" mass="10780">MAFPCRIEHKAMWTLKKLKLDWGAASSQRLNEMNELDVLHLKAYEISALYKKRMKKYHDQNIDKSKKFPSDLVLLFNSRLRLFPRKLKSK</sequence>
<evidence type="ECO:0000313" key="2">
    <source>
        <dbReference type="Proteomes" id="UP000011115"/>
    </source>
</evidence>
<dbReference type="eggNOG" id="KOG0017">
    <property type="taxonomic scope" value="Eukaryota"/>
</dbReference>
<name>M1AVS2_SOLTU</name>
<dbReference type="OMA" id="HAYESTD"/>
<dbReference type="PaxDb" id="4113-PGSC0003DMT400031498"/>
<proteinExistence type="predicted"/>
<dbReference type="Gramene" id="PGSC0003DMT400031498">
    <property type="protein sequence ID" value="PGSC0003DMT400031498"/>
    <property type="gene ID" value="PGSC0003DMG400012078"/>
</dbReference>
<evidence type="ECO:0000313" key="1">
    <source>
        <dbReference type="EnsemblPlants" id="PGSC0003DMT400031498"/>
    </source>
</evidence>
<dbReference type="AlphaFoldDB" id="M1AVS2"/>
<reference evidence="1" key="2">
    <citation type="submission" date="2015-06" db="UniProtKB">
        <authorList>
            <consortium name="EnsemblPlants"/>
        </authorList>
    </citation>
    <scope>IDENTIFICATION</scope>
    <source>
        <strain evidence="1">DM1-3 516 R44</strain>
    </source>
</reference>
<organism evidence="1 2">
    <name type="scientific">Solanum tuberosum</name>
    <name type="common">Potato</name>
    <dbReference type="NCBI Taxonomy" id="4113"/>
    <lineage>
        <taxon>Eukaryota</taxon>
        <taxon>Viridiplantae</taxon>
        <taxon>Streptophyta</taxon>
        <taxon>Embryophyta</taxon>
        <taxon>Tracheophyta</taxon>
        <taxon>Spermatophyta</taxon>
        <taxon>Magnoliopsida</taxon>
        <taxon>eudicotyledons</taxon>
        <taxon>Gunneridae</taxon>
        <taxon>Pentapetalae</taxon>
        <taxon>asterids</taxon>
        <taxon>lamiids</taxon>
        <taxon>Solanales</taxon>
        <taxon>Solanaceae</taxon>
        <taxon>Solanoideae</taxon>
        <taxon>Solaneae</taxon>
        <taxon>Solanum</taxon>
    </lineage>
</organism>
<dbReference type="HOGENOM" id="CLU_2445103_0_0_1"/>
<reference evidence="2" key="1">
    <citation type="journal article" date="2011" name="Nature">
        <title>Genome sequence and analysis of the tuber crop potato.</title>
        <authorList>
            <consortium name="The Potato Genome Sequencing Consortium"/>
        </authorList>
    </citation>
    <scope>NUCLEOTIDE SEQUENCE [LARGE SCALE GENOMIC DNA]</scope>
    <source>
        <strain evidence="2">cv. DM1-3 516 R44</strain>
    </source>
</reference>
<dbReference type="InParanoid" id="M1AVS2"/>
<accession>M1AVS2</accession>
<dbReference type="EnsemblPlants" id="PGSC0003DMT400031498">
    <property type="protein sequence ID" value="PGSC0003DMT400031498"/>
    <property type="gene ID" value="PGSC0003DMG400012078"/>
</dbReference>
<protein>
    <submittedName>
        <fullName evidence="1">Pol</fullName>
    </submittedName>
</protein>
<dbReference type="Proteomes" id="UP000011115">
    <property type="component" value="Unassembled WGS sequence"/>
</dbReference>